<feature type="transmembrane region" description="Helical" evidence="1">
    <location>
        <begin position="122"/>
        <end position="145"/>
    </location>
</feature>
<dbReference type="Proteomes" id="UP000664545">
    <property type="component" value="Unassembled WGS sequence"/>
</dbReference>
<proteinExistence type="predicted"/>
<evidence type="ECO:0000256" key="1">
    <source>
        <dbReference type="SAM" id="Phobius"/>
    </source>
</evidence>
<evidence type="ECO:0000313" key="3">
    <source>
        <dbReference type="EMBL" id="MBN7773364.1"/>
    </source>
</evidence>
<dbReference type="PANTHER" id="PTHR14969:SF13">
    <property type="entry name" value="AT30094P"/>
    <property type="match status" value="1"/>
</dbReference>
<protein>
    <submittedName>
        <fullName evidence="3">Phosphatase PAP2 family protein</fullName>
    </submittedName>
</protein>
<dbReference type="SUPFAM" id="SSF48317">
    <property type="entry name" value="Acid phosphatase/Vanadium-dependent haloperoxidase"/>
    <property type="match status" value="1"/>
</dbReference>
<dbReference type="EMBL" id="JAFJZZ010000002">
    <property type="protein sequence ID" value="MBN7773364.1"/>
    <property type="molecule type" value="Genomic_DNA"/>
</dbReference>
<dbReference type="CDD" id="cd03392">
    <property type="entry name" value="PAP2_like_2"/>
    <property type="match status" value="1"/>
</dbReference>
<feature type="domain" description="Phosphatidic acid phosphatase type 2/haloperoxidase" evidence="2">
    <location>
        <begin position="86"/>
        <end position="198"/>
    </location>
</feature>
<keyword evidence="4" id="KW-1185">Reference proteome</keyword>
<dbReference type="Gene3D" id="1.20.144.10">
    <property type="entry name" value="Phosphatidic acid phosphatase type 2/haloperoxidase"/>
    <property type="match status" value="2"/>
</dbReference>
<sequence>MNKKRAWIVGGALGCFVITAYFVCHSLSTGQPLAFDTVLREMLIGFRGDLLNPILIGITYLGNSQNIILICIVLLFLASSRRKYGFPLAITACASVTIQTYFKVIVHRPRPELTEFLITQGGYSFPSGHSCTGLVFYGLFAYLVVHNLKDRTAARAIAATFIVLIVLIGISRVYVGVHYPTDVVGGWSLGIVILMGAIEIIERIQNKEKKRSFKARGKGK</sequence>
<organism evidence="3 4">
    <name type="scientific">Clostridium aminobutyricum</name>
    <dbReference type="NCBI Taxonomy" id="33953"/>
    <lineage>
        <taxon>Bacteria</taxon>
        <taxon>Bacillati</taxon>
        <taxon>Bacillota</taxon>
        <taxon>Clostridia</taxon>
        <taxon>Eubacteriales</taxon>
        <taxon>Clostridiaceae</taxon>
        <taxon>Clostridium</taxon>
    </lineage>
</organism>
<evidence type="ECO:0000313" key="4">
    <source>
        <dbReference type="Proteomes" id="UP000664545"/>
    </source>
</evidence>
<feature type="transmembrane region" description="Helical" evidence="1">
    <location>
        <begin position="84"/>
        <end position="102"/>
    </location>
</feature>
<keyword evidence="1" id="KW-0472">Membrane</keyword>
<evidence type="ECO:0000259" key="2">
    <source>
        <dbReference type="SMART" id="SM00014"/>
    </source>
</evidence>
<keyword evidence="1" id="KW-0812">Transmembrane</keyword>
<comment type="caution">
    <text evidence="3">The sequence shown here is derived from an EMBL/GenBank/DDBJ whole genome shotgun (WGS) entry which is preliminary data.</text>
</comment>
<keyword evidence="1" id="KW-1133">Transmembrane helix</keyword>
<dbReference type="InterPro" id="IPR036938">
    <property type="entry name" value="PAP2/HPO_sf"/>
</dbReference>
<dbReference type="SMART" id="SM00014">
    <property type="entry name" value="acidPPc"/>
    <property type="match status" value="1"/>
</dbReference>
<accession>A0A939D8D1</accession>
<dbReference type="Pfam" id="PF01569">
    <property type="entry name" value="PAP2"/>
    <property type="match status" value="1"/>
</dbReference>
<feature type="transmembrane region" description="Helical" evidence="1">
    <location>
        <begin position="157"/>
        <end position="177"/>
    </location>
</feature>
<dbReference type="InterPro" id="IPR000326">
    <property type="entry name" value="PAP2/HPO"/>
</dbReference>
<feature type="transmembrane region" description="Helical" evidence="1">
    <location>
        <begin position="183"/>
        <end position="201"/>
    </location>
</feature>
<gene>
    <name evidence="3" type="ORF">JYB65_08320</name>
</gene>
<dbReference type="AlphaFoldDB" id="A0A939D8D1"/>
<dbReference type="PANTHER" id="PTHR14969">
    <property type="entry name" value="SPHINGOSINE-1-PHOSPHATE PHOSPHOHYDROLASE"/>
    <property type="match status" value="1"/>
</dbReference>
<dbReference type="RefSeq" id="WP_206582183.1">
    <property type="nucleotide sequence ID" value="NZ_JAFJZZ010000002.1"/>
</dbReference>
<reference evidence="3" key="1">
    <citation type="submission" date="2021-02" db="EMBL/GenBank/DDBJ databases">
        <title>Abyssanaerobacter marinus gen.nov., sp., nov, anaerobic bacterium isolated from the Onnuri vent field of Indian Ocean and suggestion of Mogibacteriaceae fam. nov., and proposal of reclassification of ambiguous this family's genus member.</title>
        <authorList>
            <person name="Kim Y.J."/>
            <person name="Yang J.-A."/>
        </authorList>
    </citation>
    <scope>NUCLEOTIDE SEQUENCE</scope>
    <source>
        <strain evidence="3">DSM 2634</strain>
    </source>
</reference>
<name>A0A939D8D1_CLOAM</name>
<feature type="transmembrane region" description="Helical" evidence="1">
    <location>
        <begin position="54"/>
        <end position="77"/>
    </location>
</feature>